<dbReference type="InParanoid" id="B9SZ61"/>
<sequence>MTSANQQKLQLQIARDFLIGAYARTEAIELVRPFQKTATEMANSQLVWSSSIMPAKSRHHSNRKDEVLYWERSLPPQNHDNATSGYTNLLSMGVVGPKTPKVEHFSGKIETHVTHSIHYGD</sequence>
<accession>B9SZ61</accession>
<evidence type="ECO:0000313" key="1">
    <source>
        <dbReference type="EMBL" id="EEF31093.1"/>
    </source>
</evidence>
<organism evidence="1 2">
    <name type="scientific">Ricinus communis</name>
    <name type="common">Castor bean</name>
    <dbReference type="NCBI Taxonomy" id="3988"/>
    <lineage>
        <taxon>Eukaryota</taxon>
        <taxon>Viridiplantae</taxon>
        <taxon>Streptophyta</taxon>
        <taxon>Embryophyta</taxon>
        <taxon>Tracheophyta</taxon>
        <taxon>Spermatophyta</taxon>
        <taxon>Magnoliopsida</taxon>
        <taxon>eudicotyledons</taxon>
        <taxon>Gunneridae</taxon>
        <taxon>Pentapetalae</taxon>
        <taxon>rosids</taxon>
        <taxon>fabids</taxon>
        <taxon>Malpighiales</taxon>
        <taxon>Euphorbiaceae</taxon>
        <taxon>Acalyphoideae</taxon>
        <taxon>Acalypheae</taxon>
        <taxon>Ricinus</taxon>
    </lineage>
</organism>
<gene>
    <name evidence="1" type="ORF">RCOM_0484390</name>
</gene>
<name>B9SZ61_RICCO</name>
<dbReference type="AlphaFoldDB" id="B9SZ61"/>
<keyword evidence="2" id="KW-1185">Reference proteome</keyword>
<protein>
    <submittedName>
        <fullName evidence="1">Uncharacterized protein</fullName>
    </submittedName>
</protein>
<dbReference type="EMBL" id="EQ974266">
    <property type="protein sequence ID" value="EEF31093.1"/>
    <property type="molecule type" value="Genomic_DNA"/>
</dbReference>
<dbReference type="Proteomes" id="UP000008311">
    <property type="component" value="Unassembled WGS sequence"/>
</dbReference>
<reference evidence="2" key="1">
    <citation type="journal article" date="2010" name="Nat. Biotechnol.">
        <title>Draft genome sequence of the oilseed species Ricinus communis.</title>
        <authorList>
            <person name="Chan A.P."/>
            <person name="Crabtree J."/>
            <person name="Zhao Q."/>
            <person name="Lorenzi H."/>
            <person name="Orvis J."/>
            <person name="Puiu D."/>
            <person name="Melake-Berhan A."/>
            <person name="Jones K.M."/>
            <person name="Redman J."/>
            <person name="Chen G."/>
            <person name="Cahoon E.B."/>
            <person name="Gedil M."/>
            <person name="Stanke M."/>
            <person name="Haas B.J."/>
            <person name="Wortman J.R."/>
            <person name="Fraser-Liggett C.M."/>
            <person name="Ravel J."/>
            <person name="Rabinowicz P.D."/>
        </authorList>
    </citation>
    <scope>NUCLEOTIDE SEQUENCE [LARGE SCALE GENOMIC DNA]</scope>
    <source>
        <strain evidence="2">cv. Hale</strain>
    </source>
</reference>
<proteinExistence type="predicted"/>
<evidence type="ECO:0000313" key="2">
    <source>
        <dbReference type="Proteomes" id="UP000008311"/>
    </source>
</evidence>